<evidence type="ECO:0000259" key="7">
    <source>
        <dbReference type="PROSITE" id="PS51736"/>
    </source>
</evidence>
<dbReference type="Pfam" id="PF00239">
    <property type="entry name" value="Resolvase"/>
    <property type="match status" value="1"/>
</dbReference>
<dbReference type="SUPFAM" id="SSF53041">
    <property type="entry name" value="Resolvase-like"/>
    <property type="match status" value="1"/>
</dbReference>
<dbReference type="PROSITE" id="PS00398">
    <property type="entry name" value="RECOMBINASES_2"/>
    <property type="match status" value="1"/>
</dbReference>
<evidence type="ECO:0000256" key="6">
    <source>
        <dbReference type="PROSITE-ProRule" id="PRU10137"/>
    </source>
</evidence>
<proteinExistence type="inferred from homology"/>
<dbReference type="InterPro" id="IPR006120">
    <property type="entry name" value="Resolvase_HTH_dom"/>
</dbReference>
<dbReference type="PROSITE" id="PS00397">
    <property type="entry name" value="RECOMBINASES_1"/>
    <property type="match status" value="1"/>
</dbReference>
<dbReference type="Proteomes" id="UP000295627">
    <property type="component" value="Unassembled WGS sequence"/>
</dbReference>
<evidence type="ECO:0000256" key="4">
    <source>
        <dbReference type="ARBA" id="ARBA00023172"/>
    </source>
</evidence>
<dbReference type="SUPFAM" id="SSF46689">
    <property type="entry name" value="Homeodomain-like"/>
    <property type="match status" value="1"/>
</dbReference>
<dbReference type="Gene3D" id="1.10.10.60">
    <property type="entry name" value="Homeodomain-like"/>
    <property type="match status" value="1"/>
</dbReference>
<protein>
    <submittedName>
        <fullName evidence="8">Recombinase family protein</fullName>
    </submittedName>
</protein>
<dbReference type="EMBL" id="RXLR01000018">
    <property type="protein sequence ID" value="TDH19911.1"/>
    <property type="molecule type" value="Genomic_DNA"/>
</dbReference>
<dbReference type="Pfam" id="PF02796">
    <property type="entry name" value="HTH_7"/>
    <property type="match status" value="1"/>
</dbReference>
<evidence type="ECO:0000256" key="1">
    <source>
        <dbReference type="ARBA" id="ARBA00009913"/>
    </source>
</evidence>
<dbReference type="GO" id="GO:0015074">
    <property type="term" value="P:DNA integration"/>
    <property type="evidence" value="ECO:0007669"/>
    <property type="project" value="UniProtKB-KW"/>
</dbReference>
<dbReference type="SMART" id="SM00857">
    <property type="entry name" value="Resolvase"/>
    <property type="match status" value="1"/>
</dbReference>
<keyword evidence="4" id="KW-0233">DNA recombination</keyword>
<reference evidence="8 9" key="1">
    <citation type="journal article" date="2019" name="Sci. Rep.">
        <title>Extended insight into the Mycobacterium chelonae-abscessus complex through whole genome sequencing of Mycobacterium salmoniphilum outbreak and Mycobacterium salmoniphilum-like strains.</title>
        <authorList>
            <person name="Behra P.R.K."/>
            <person name="Das S."/>
            <person name="Pettersson B.M.F."/>
            <person name="Shirreff L."/>
            <person name="DuCote T."/>
            <person name="Jacobsson K.G."/>
            <person name="Ennis D.G."/>
            <person name="Kirsebom L.A."/>
        </authorList>
    </citation>
    <scope>NUCLEOTIDE SEQUENCE [LARGE SCALE GENOMIC DNA]</scope>
    <source>
        <strain evidence="8 9">DSM 45524</strain>
    </source>
</reference>
<accession>A0A4R5P9D3</accession>
<comment type="similarity">
    <text evidence="1">Belongs to the site-specific recombinase resolvase family.</text>
</comment>
<dbReference type="RefSeq" id="WP_078336422.1">
    <property type="nucleotide sequence ID" value="NZ_MAFQ01000019.1"/>
</dbReference>
<dbReference type="Gene3D" id="3.40.50.1390">
    <property type="entry name" value="Resolvase, N-terminal catalytic domain"/>
    <property type="match status" value="1"/>
</dbReference>
<evidence type="ECO:0000313" key="8">
    <source>
        <dbReference type="EMBL" id="TDH19911.1"/>
    </source>
</evidence>
<dbReference type="AlphaFoldDB" id="A0A4R5P9D3"/>
<dbReference type="InterPro" id="IPR036162">
    <property type="entry name" value="Resolvase-like_N_sf"/>
</dbReference>
<dbReference type="PANTHER" id="PTHR30461">
    <property type="entry name" value="DNA-INVERTASE FROM LAMBDOID PROPHAGE"/>
    <property type="match status" value="1"/>
</dbReference>
<dbReference type="PROSITE" id="PS51736">
    <property type="entry name" value="RECOMBINASES_3"/>
    <property type="match status" value="1"/>
</dbReference>
<evidence type="ECO:0000256" key="2">
    <source>
        <dbReference type="ARBA" id="ARBA00022908"/>
    </source>
</evidence>
<dbReference type="FunFam" id="3.40.50.1390:FF:000001">
    <property type="entry name" value="DNA recombinase"/>
    <property type="match status" value="1"/>
</dbReference>
<dbReference type="GO" id="GO:0000150">
    <property type="term" value="F:DNA strand exchange activity"/>
    <property type="evidence" value="ECO:0007669"/>
    <property type="project" value="InterPro"/>
</dbReference>
<dbReference type="InterPro" id="IPR050639">
    <property type="entry name" value="SSR_resolvase"/>
</dbReference>
<organism evidence="8 9">
    <name type="scientific">Mycobacteroides franklinii</name>
    <dbReference type="NCBI Taxonomy" id="948102"/>
    <lineage>
        <taxon>Bacteria</taxon>
        <taxon>Bacillati</taxon>
        <taxon>Actinomycetota</taxon>
        <taxon>Actinomycetes</taxon>
        <taxon>Mycobacteriales</taxon>
        <taxon>Mycobacteriaceae</taxon>
        <taxon>Mycobacteroides</taxon>
    </lineage>
</organism>
<sequence>MLIGYARVSTVEQSVGLQLDALHAAGVERIFTDEGISGSVSSRPELDRCLEVLREGDTLVVWRLDRLARSLKNLLELMESLSARGVHLRSLTESIDTSSASGRLVLSVFGALAEFERSLIIERTQAGLAAARLRGAKIGRPTAMSAGQVEQAKTLVSAGHRVGDVARTLGVGRSTLYRVLGEAG</sequence>
<name>A0A4R5P9D3_9MYCO</name>
<dbReference type="InterPro" id="IPR006119">
    <property type="entry name" value="Resolv_N"/>
</dbReference>
<evidence type="ECO:0000256" key="3">
    <source>
        <dbReference type="ARBA" id="ARBA00023125"/>
    </source>
</evidence>
<evidence type="ECO:0000313" key="9">
    <source>
        <dbReference type="Proteomes" id="UP000295627"/>
    </source>
</evidence>
<keyword evidence="3" id="KW-0238">DNA-binding</keyword>
<dbReference type="CDD" id="cd00569">
    <property type="entry name" value="HTH_Hin_like"/>
    <property type="match status" value="1"/>
</dbReference>
<dbReference type="InterPro" id="IPR009057">
    <property type="entry name" value="Homeodomain-like_sf"/>
</dbReference>
<dbReference type="GO" id="GO:0003677">
    <property type="term" value="F:DNA binding"/>
    <property type="evidence" value="ECO:0007669"/>
    <property type="project" value="UniProtKB-KW"/>
</dbReference>
<dbReference type="InterPro" id="IPR006118">
    <property type="entry name" value="Recombinase_CS"/>
</dbReference>
<dbReference type="CDD" id="cd03768">
    <property type="entry name" value="SR_ResInv"/>
    <property type="match status" value="1"/>
</dbReference>
<comment type="caution">
    <text evidence="8">The sequence shown here is derived from an EMBL/GenBank/DDBJ whole genome shotgun (WGS) entry which is preliminary data.</text>
</comment>
<feature type="domain" description="Resolvase/invertase-type recombinase catalytic" evidence="7">
    <location>
        <begin position="1"/>
        <end position="135"/>
    </location>
</feature>
<dbReference type="PANTHER" id="PTHR30461:SF2">
    <property type="entry name" value="SERINE RECOMBINASE PINE-RELATED"/>
    <property type="match status" value="1"/>
</dbReference>
<gene>
    <name evidence="8" type="ORF">EJ571_17965</name>
</gene>
<evidence type="ECO:0000256" key="5">
    <source>
        <dbReference type="PIRSR" id="PIRSR606118-50"/>
    </source>
</evidence>
<keyword evidence="2" id="KW-0229">DNA integration</keyword>
<feature type="active site" description="O-(5'-phospho-DNA)-serine intermediate" evidence="5 6">
    <location>
        <position position="9"/>
    </location>
</feature>